<evidence type="ECO:0000256" key="1">
    <source>
        <dbReference type="SAM" id="MobiDB-lite"/>
    </source>
</evidence>
<sequence length="106" mass="11524">MDSVFVVVMPSGYGAPVLATFVDAQGTFTASGHPEAQAGKRQQNETGPTRGPVVLRSRQRPVRTAREGQDYLLGTVILPAMIWALTDSTFATWALVMRALLYWSIA</sequence>
<dbReference type="Proteomes" id="UP000635726">
    <property type="component" value="Unassembled WGS sequence"/>
</dbReference>
<reference evidence="3" key="1">
    <citation type="journal article" date="2014" name="Int. J. Syst. Evol. Microbiol.">
        <title>Complete genome sequence of Corynebacterium casei LMG S-19264T (=DSM 44701T), isolated from a smear-ripened cheese.</title>
        <authorList>
            <consortium name="US DOE Joint Genome Institute (JGI-PGF)"/>
            <person name="Walter F."/>
            <person name="Albersmeier A."/>
            <person name="Kalinowski J."/>
            <person name="Ruckert C."/>
        </authorList>
    </citation>
    <scope>NUCLEOTIDE SEQUENCE</scope>
    <source>
        <strain evidence="3">JCM 14371</strain>
    </source>
</reference>
<reference evidence="3" key="2">
    <citation type="submission" date="2020-09" db="EMBL/GenBank/DDBJ databases">
        <authorList>
            <person name="Sun Q."/>
            <person name="Ohkuma M."/>
        </authorList>
    </citation>
    <scope>NUCLEOTIDE SEQUENCE</scope>
    <source>
        <strain evidence="3">JCM 14371</strain>
    </source>
</reference>
<dbReference type="EMBL" id="BMOE01000001">
    <property type="protein sequence ID" value="GGJ64151.1"/>
    <property type="molecule type" value="Genomic_DNA"/>
</dbReference>
<evidence type="ECO:0000313" key="3">
    <source>
        <dbReference type="EMBL" id="GGJ64151.1"/>
    </source>
</evidence>
<protein>
    <submittedName>
        <fullName evidence="3">Uncharacterized protein</fullName>
    </submittedName>
</protein>
<keyword evidence="2" id="KW-0812">Transmembrane</keyword>
<proteinExistence type="predicted"/>
<evidence type="ECO:0000313" key="4">
    <source>
        <dbReference type="Proteomes" id="UP000635726"/>
    </source>
</evidence>
<organism evidence="3 4">
    <name type="scientific">Deinococcus aquiradiocola</name>
    <dbReference type="NCBI Taxonomy" id="393059"/>
    <lineage>
        <taxon>Bacteria</taxon>
        <taxon>Thermotogati</taxon>
        <taxon>Deinococcota</taxon>
        <taxon>Deinococci</taxon>
        <taxon>Deinococcales</taxon>
        <taxon>Deinococcaceae</taxon>
        <taxon>Deinococcus</taxon>
    </lineage>
</organism>
<accession>A0A917P6S6</accession>
<evidence type="ECO:0000256" key="2">
    <source>
        <dbReference type="SAM" id="Phobius"/>
    </source>
</evidence>
<feature type="transmembrane region" description="Helical" evidence="2">
    <location>
        <begin position="71"/>
        <end position="96"/>
    </location>
</feature>
<gene>
    <name evidence="3" type="ORF">GCM10008939_05030</name>
</gene>
<dbReference type="AlphaFoldDB" id="A0A917P6S6"/>
<name>A0A917P6S6_9DEIO</name>
<keyword evidence="2" id="KW-1133">Transmembrane helix</keyword>
<comment type="caution">
    <text evidence="3">The sequence shown here is derived from an EMBL/GenBank/DDBJ whole genome shotgun (WGS) entry which is preliminary data.</text>
</comment>
<feature type="region of interest" description="Disordered" evidence="1">
    <location>
        <begin position="30"/>
        <end position="60"/>
    </location>
</feature>
<keyword evidence="4" id="KW-1185">Reference proteome</keyword>
<keyword evidence="2" id="KW-0472">Membrane</keyword>